<protein>
    <submittedName>
        <fullName evidence="1">Uncharacterized protein</fullName>
    </submittedName>
</protein>
<dbReference type="AlphaFoldDB" id="A0AAV4VSC4"/>
<name>A0AAV4VSC4_CAEEX</name>
<evidence type="ECO:0000313" key="2">
    <source>
        <dbReference type="Proteomes" id="UP001054945"/>
    </source>
</evidence>
<sequence>MNILLQSFFHPGPGKWNFEIAFRWRVKMAEFHFQSRGRCRLSQQKSRLLRLRNVVSTFQENINIYRLFVVFLRRWIQTLFKAFYGPELKWNGSLKDSSFNKMG</sequence>
<proteinExistence type="predicted"/>
<reference evidence="1 2" key="1">
    <citation type="submission" date="2021-06" db="EMBL/GenBank/DDBJ databases">
        <title>Caerostris extrusa draft genome.</title>
        <authorList>
            <person name="Kono N."/>
            <person name="Arakawa K."/>
        </authorList>
    </citation>
    <scope>NUCLEOTIDE SEQUENCE [LARGE SCALE GENOMIC DNA]</scope>
</reference>
<accession>A0AAV4VSC4</accession>
<evidence type="ECO:0000313" key="1">
    <source>
        <dbReference type="EMBL" id="GIY73285.1"/>
    </source>
</evidence>
<dbReference type="Proteomes" id="UP001054945">
    <property type="component" value="Unassembled WGS sequence"/>
</dbReference>
<organism evidence="1 2">
    <name type="scientific">Caerostris extrusa</name>
    <name type="common">Bark spider</name>
    <name type="synonym">Caerostris bankana</name>
    <dbReference type="NCBI Taxonomy" id="172846"/>
    <lineage>
        <taxon>Eukaryota</taxon>
        <taxon>Metazoa</taxon>
        <taxon>Ecdysozoa</taxon>
        <taxon>Arthropoda</taxon>
        <taxon>Chelicerata</taxon>
        <taxon>Arachnida</taxon>
        <taxon>Araneae</taxon>
        <taxon>Araneomorphae</taxon>
        <taxon>Entelegynae</taxon>
        <taxon>Araneoidea</taxon>
        <taxon>Araneidae</taxon>
        <taxon>Caerostris</taxon>
    </lineage>
</organism>
<gene>
    <name evidence="1" type="ORF">CEXT_324091</name>
</gene>
<comment type="caution">
    <text evidence="1">The sequence shown here is derived from an EMBL/GenBank/DDBJ whole genome shotgun (WGS) entry which is preliminary data.</text>
</comment>
<dbReference type="EMBL" id="BPLR01015060">
    <property type="protein sequence ID" value="GIY73285.1"/>
    <property type="molecule type" value="Genomic_DNA"/>
</dbReference>
<keyword evidence="2" id="KW-1185">Reference proteome</keyword>